<evidence type="ECO:0000313" key="7">
    <source>
        <dbReference type="Proteomes" id="UP000593567"/>
    </source>
</evidence>
<keyword evidence="3" id="KW-0804">Transcription</keyword>
<evidence type="ECO:0000313" key="6">
    <source>
        <dbReference type="EMBL" id="KAF6026460.1"/>
    </source>
</evidence>
<dbReference type="PROSITE" id="PS50217">
    <property type="entry name" value="BZIP"/>
    <property type="match status" value="1"/>
</dbReference>
<evidence type="ECO:0000259" key="5">
    <source>
        <dbReference type="PROSITE" id="PS50217"/>
    </source>
</evidence>
<dbReference type="OrthoDB" id="5866312at2759"/>
<keyword evidence="1" id="KW-0805">Transcription regulation</keyword>
<dbReference type="GO" id="GO:0000978">
    <property type="term" value="F:RNA polymerase II cis-regulatory region sequence-specific DNA binding"/>
    <property type="evidence" value="ECO:0007669"/>
    <property type="project" value="TreeGrafter"/>
</dbReference>
<keyword evidence="2" id="KW-0238">DNA-binding</keyword>
<dbReference type="PRINTS" id="PR00042">
    <property type="entry name" value="LEUZIPPRFOS"/>
</dbReference>
<feature type="compositionally biased region" description="Low complexity" evidence="4">
    <location>
        <begin position="227"/>
        <end position="246"/>
    </location>
</feature>
<sequence>MHLDHQEFEIYPNYNSITHTDLDMYDDQSMHDFYPNSQLAGQCYDGPSTHLDQHTLAMDRVNRGALVPQYPYHGPVPSAVDPNSINSLYPSQSWQYHSPLEAEKRGSVIMGQAPTLPQPAAKRKGGRKPKDDPNLPPSEKEKRRLRRLRNKEAAAKCRERRLNHTSSLLQQIQQLEKSQTAYEEQITQLRQHKEQCEKLLSAHYQDCSKKLSTKSPATASSSAAASVAASQSSTAVSSPASSSSDATPPPPSTNLLAAAASLNTSANRRKQLTPRLKLDVSCADSHRRTSSSSSGGLQSPVIH</sequence>
<organism evidence="6 7">
    <name type="scientific">Bugula neritina</name>
    <name type="common">Brown bryozoan</name>
    <name type="synonym">Sertularia neritina</name>
    <dbReference type="NCBI Taxonomy" id="10212"/>
    <lineage>
        <taxon>Eukaryota</taxon>
        <taxon>Metazoa</taxon>
        <taxon>Spiralia</taxon>
        <taxon>Lophotrochozoa</taxon>
        <taxon>Bryozoa</taxon>
        <taxon>Gymnolaemata</taxon>
        <taxon>Cheilostomatida</taxon>
        <taxon>Flustrina</taxon>
        <taxon>Buguloidea</taxon>
        <taxon>Bugulidae</taxon>
        <taxon>Bugula</taxon>
    </lineage>
</organism>
<dbReference type="PROSITE" id="PS00036">
    <property type="entry name" value="BZIP_BASIC"/>
    <property type="match status" value="1"/>
</dbReference>
<feature type="region of interest" description="Disordered" evidence="4">
    <location>
        <begin position="227"/>
        <end position="303"/>
    </location>
</feature>
<name>A0A7J7JJI8_BUGNE</name>
<dbReference type="GO" id="GO:0000981">
    <property type="term" value="F:DNA-binding transcription factor activity, RNA polymerase II-specific"/>
    <property type="evidence" value="ECO:0007669"/>
    <property type="project" value="TreeGrafter"/>
</dbReference>
<dbReference type="EMBL" id="VXIV02002273">
    <property type="protein sequence ID" value="KAF6026460.1"/>
    <property type="molecule type" value="Genomic_DNA"/>
</dbReference>
<dbReference type="Pfam" id="PF00170">
    <property type="entry name" value="bZIP_1"/>
    <property type="match status" value="1"/>
</dbReference>
<dbReference type="InterPro" id="IPR046347">
    <property type="entry name" value="bZIP_sf"/>
</dbReference>
<dbReference type="InterPro" id="IPR004827">
    <property type="entry name" value="bZIP"/>
</dbReference>
<dbReference type="Gene3D" id="1.20.5.170">
    <property type="match status" value="1"/>
</dbReference>
<feature type="domain" description="BZIP" evidence="5">
    <location>
        <begin position="140"/>
        <end position="203"/>
    </location>
</feature>
<evidence type="ECO:0000256" key="1">
    <source>
        <dbReference type="ARBA" id="ARBA00023015"/>
    </source>
</evidence>
<feature type="region of interest" description="Disordered" evidence="4">
    <location>
        <begin position="115"/>
        <end position="145"/>
    </location>
</feature>
<dbReference type="SUPFAM" id="SSF57959">
    <property type="entry name" value="Leucine zipper domain"/>
    <property type="match status" value="1"/>
</dbReference>
<reference evidence="6" key="1">
    <citation type="submission" date="2020-06" db="EMBL/GenBank/DDBJ databases">
        <title>Draft genome of Bugula neritina, a colonial animal packing powerful symbionts and potential medicines.</title>
        <authorList>
            <person name="Rayko M."/>
        </authorList>
    </citation>
    <scope>NUCLEOTIDE SEQUENCE [LARGE SCALE GENOMIC DNA]</scope>
    <source>
        <strain evidence="6">Kwan_BN1</strain>
    </source>
</reference>
<protein>
    <submittedName>
        <fullName evidence="6">Kay</fullName>
    </submittedName>
</protein>
<feature type="compositionally biased region" description="Basic and acidic residues" evidence="4">
    <location>
        <begin position="128"/>
        <end position="142"/>
    </location>
</feature>
<dbReference type="InterPro" id="IPR000837">
    <property type="entry name" value="AP-1"/>
</dbReference>
<evidence type="ECO:0000256" key="4">
    <source>
        <dbReference type="SAM" id="MobiDB-lite"/>
    </source>
</evidence>
<keyword evidence="7" id="KW-1185">Reference proteome</keyword>
<dbReference type="Proteomes" id="UP000593567">
    <property type="component" value="Unassembled WGS sequence"/>
</dbReference>
<gene>
    <name evidence="6" type="ORF">EB796_015234</name>
</gene>
<dbReference type="GO" id="GO:0005634">
    <property type="term" value="C:nucleus"/>
    <property type="evidence" value="ECO:0007669"/>
    <property type="project" value="TreeGrafter"/>
</dbReference>
<proteinExistence type="predicted"/>
<dbReference type="AlphaFoldDB" id="A0A7J7JJI8"/>
<evidence type="ECO:0000256" key="3">
    <source>
        <dbReference type="ARBA" id="ARBA00023163"/>
    </source>
</evidence>
<dbReference type="PANTHER" id="PTHR23351:SF24">
    <property type="entry name" value="ACTIVATING TRANSCRIPTION FACTOR 3-RELATED"/>
    <property type="match status" value="1"/>
</dbReference>
<accession>A0A7J7JJI8</accession>
<dbReference type="PANTHER" id="PTHR23351">
    <property type="entry name" value="FOS TRANSCRIPTION FACTOR-RELATED"/>
    <property type="match status" value="1"/>
</dbReference>
<evidence type="ECO:0000256" key="2">
    <source>
        <dbReference type="ARBA" id="ARBA00023125"/>
    </source>
</evidence>
<comment type="caution">
    <text evidence="6">The sequence shown here is derived from an EMBL/GenBank/DDBJ whole genome shotgun (WGS) entry which is preliminary data.</text>
</comment>
<feature type="compositionally biased region" description="Low complexity" evidence="4">
    <location>
        <begin position="253"/>
        <end position="266"/>
    </location>
</feature>
<dbReference type="SMART" id="SM00338">
    <property type="entry name" value="BRLZ"/>
    <property type="match status" value="1"/>
</dbReference>